<accession>A0A9D3X8V2</accession>
<dbReference type="Proteomes" id="UP000827986">
    <property type="component" value="Unassembled WGS sequence"/>
</dbReference>
<evidence type="ECO:0000313" key="2">
    <source>
        <dbReference type="Proteomes" id="UP000827986"/>
    </source>
</evidence>
<protein>
    <submittedName>
        <fullName evidence="1">Uncharacterized protein</fullName>
    </submittedName>
</protein>
<name>A0A9D3X8V2_9SAUR</name>
<evidence type="ECO:0000313" key="1">
    <source>
        <dbReference type="EMBL" id="KAH1177339.1"/>
    </source>
</evidence>
<organism evidence="1 2">
    <name type="scientific">Mauremys mutica</name>
    <name type="common">yellowpond turtle</name>
    <dbReference type="NCBI Taxonomy" id="74926"/>
    <lineage>
        <taxon>Eukaryota</taxon>
        <taxon>Metazoa</taxon>
        <taxon>Chordata</taxon>
        <taxon>Craniata</taxon>
        <taxon>Vertebrata</taxon>
        <taxon>Euteleostomi</taxon>
        <taxon>Archelosauria</taxon>
        <taxon>Testudinata</taxon>
        <taxon>Testudines</taxon>
        <taxon>Cryptodira</taxon>
        <taxon>Durocryptodira</taxon>
        <taxon>Testudinoidea</taxon>
        <taxon>Geoemydidae</taxon>
        <taxon>Geoemydinae</taxon>
        <taxon>Mauremys</taxon>
    </lineage>
</organism>
<sequence length="105" mass="11975">MQWAKGDSSQITHRGAGFLLNLGVNSLSPVLRYFCPTVFNRSMQQDRKKFFTIQQLQGKGSEDSYSPSEGVLLELGEEWGGLLDDFSESRRLGRRNQISPRKEHK</sequence>
<comment type="caution">
    <text evidence="1">The sequence shown here is derived from an EMBL/GenBank/DDBJ whole genome shotgun (WGS) entry which is preliminary data.</text>
</comment>
<reference evidence="1" key="1">
    <citation type="submission" date="2021-09" db="EMBL/GenBank/DDBJ databases">
        <title>The genome of Mauremys mutica provides insights into the evolution of semi-aquatic lifestyle.</title>
        <authorList>
            <person name="Gong S."/>
            <person name="Gao Y."/>
        </authorList>
    </citation>
    <scope>NUCLEOTIDE SEQUENCE</scope>
    <source>
        <strain evidence="1">MM-2020</strain>
        <tissue evidence="1">Muscle</tissue>
    </source>
</reference>
<dbReference type="AlphaFoldDB" id="A0A9D3X8V2"/>
<proteinExistence type="predicted"/>
<dbReference type="EMBL" id="JAHDVG010000474">
    <property type="protein sequence ID" value="KAH1177339.1"/>
    <property type="molecule type" value="Genomic_DNA"/>
</dbReference>
<keyword evidence="2" id="KW-1185">Reference proteome</keyword>
<gene>
    <name evidence="1" type="ORF">KIL84_011041</name>
</gene>